<protein>
    <recommendedName>
        <fullName evidence="3">Myb/SANT-like domain-containing protein</fullName>
    </recommendedName>
</protein>
<proteinExistence type="predicted"/>
<gene>
    <name evidence="1" type="ORF">VP01_1452g3</name>
</gene>
<comment type="caution">
    <text evidence="1">The sequence shown here is derived from an EMBL/GenBank/DDBJ whole genome shotgun (WGS) entry which is preliminary data.</text>
</comment>
<evidence type="ECO:0000313" key="2">
    <source>
        <dbReference type="Proteomes" id="UP000037035"/>
    </source>
</evidence>
<dbReference type="OrthoDB" id="76215at2759"/>
<dbReference type="PANTHER" id="PTHR47072:SF4">
    <property type="entry name" value="MYB_SANT-LIKE DOMAIN-CONTAINING PROTEIN"/>
    <property type="match status" value="1"/>
</dbReference>
<evidence type="ECO:0000313" key="1">
    <source>
        <dbReference type="EMBL" id="KNZ61094.1"/>
    </source>
</evidence>
<evidence type="ECO:0008006" key="3">
    <source>
        <dbReference type="Google" id="ProtNLM"/>
    </source>
</evidence>
<dbReference type="PANTHER" id="PTHR47072">
    <property type="match status" value="1"/>
</dbReference>
<reference evidence="1 2" key="1">
    <citation type="submission" date="2015-08" db="EMBL/GenBank/DDBJ databases">
        <title>Next Generation Sequencing and Analysis of the Genome of Puccinia sorghi L Schw, the Causal Agent of Maize Common Rust.</title>
        <authorList>
            <person name="Rochi L."/>
            <person name="Burguener G."/>
            <person name="Darino M."/>
            <person name="Turjanski A."/>
            <person name="Kreff E."/>
            <person name="Dieguez M.J."/>
            <person name="Sacco F."/>
        </authorList>
    </citation>
    <scope>NUCLEOTIDE SEQUENCE [LARGE SCALE GENOMIC DNA]</scope>
    <source>
        <strain evidence="1 2">RO10H11247</strain>
    </source>
</reference>
<dbReference type="Proteomes" id="UP000037035">
    <property type="component" value="Unassembled WGS sequence"/>
</dbReference>
<sequence>MTSERPHQRLVAKFPISNQKKPITKEADHKNPNLWTTEQNTNLLELIINYTHQGHGTNNVNLKKDYWVALSNNLNNACTTSLDIQQFEFRCDQDHATPTTNPHTWYKLIQTHPQHSFNKLRGKSFPWYDLAEEVSLVQLPVDLWQTNTSKKTFTSMKVDLLDPSFISACIVSKA</sequence>
<keyword evidence="2" id="KW-1185">Reference proteome</keyword>
<dbReference type="EMBL" id="LAVV01005032">
    <property type="protein sequence ID" value="KNZ61094.1"/>
    <property type="molecule type" value="Genomic_DNA"/>
</dbReference>
<dbReference type="AlphaFoldDB" id="A0A0L6VK62"/>
<name>A0A0L6VK62_9BASI</name>
<organism evidence="1 2">
    <name type="scientific">Puccinia sorghi</name>
    <dbReference type="NCBI Taxonomy" id="27349"/>
    <lineage>
        <taxon>Eukaryota</taxon>
        <taxon>Fungi</taxon>
        <taxon>Dikarya</taxon>
        <taxon>Basidiomycota</taxon>
        <taxon>Pucciniomycotina</taxon>
        <taxon>Pucciniomycetes</taxon>
        <taxon>Pucciniales</taxon>
        <taxon>Pucciniaceae</taxon>
        <taxon>Puccinia</taxon>
    </lineage>
</organism>
<dbReference type="VEuPathDB" id="FungiDB:VP01_1452g3"/>
<accession>A0A0L6VK62</accession>